<protein>
    <submittedName>
        <fullName evidence="2">Uncharacterized protein</fullName>
    </submittedName>
</protein>
<feature type="transmembrane region" description="Helical" evidence="1">
    <location>
        <begin position="288"/>
        <end position="308"/>
    </location>
</feature>
<feature type="transmembrane region" description="Helical" evidence="1">
    <location>
        <begin position="109"/>
        <end position="126"/>
    </location>
</feature>
<dbReference type="AlphaFoldDB" id="A0A9D1ZLL9"/>
<reference evidence="2" key="2">
    <citation type="submission" date="2021-04" db="EMBL/GenBank/DDBJ databases">
        <authorList>
            <person name="Gilroy R."/>
        </authorList>
    </citation>
    <scope>NUCLEOTIDE SEQUENCE</scope>
    <source>
        <strain evidence="2">3204</strain>
    </source>
</reference>
<proteinExistence type="predicted"/>
<dbReference type="InterPro" id="IPR045691">
    <property type="entry name" value="DUF6056"/>
</dbReference>
<feature type="transmembrane region" description="Helical" evidence="1">
    <location>
        <begin position="207"/>
        <end position="225"/>
    </location>
</feature>
<accession>A0A9D1ZLL9</accession>
<comment type="caution">
    <text evidence="2">The sequence shown here is derived from an EMBL/GenBank/DDBJ whole genome shotgun (WGS) entry which is preliminary data.</text>
</comment>
<feature type="transmembrane region" description="Helical" evidence="1">
    <location>
        <begin position="320"/>
        <end position="337"/>
    </location>
</feature>
<dbReference type="Proteomes" id="UP000824013">
    <property type="component" value="Unassembled WGS sequence"/>
</dbReference>
<dbReference type="Pfam" id="PF19528">
    <property type="entry name" value="DUF6056"/>
    <property type="match status" value="1"/>
</dbReference>
<keyword evidence="1" id="KW-1133">Transmembrane helix</keyword>
<sequence>MKQKNFSQSKFMIAILVIIFYVLIYIPNSILPMISDDFWYGKTDGNIFLVSIQHYLNWSGRFLTDMTSRIILPYPAIASSVKTIALVALIILISILPSIIVGRNIFSKINLYLIFITYWICNPNLGQTTFWTVGASNYLFTNVWILIYLNLVFFLFHQDKVRSYQYIILGIAAFAAGLSNENMGPTILLFSVGMTVYAFRTHKKINIWLTSSGLNLLGSAILILSPGNRVRLDSLPSKFNQLTLGQRVYNFFTVGDSSKLFSNYGFLFLIFVCLIGFLFLKKRVSKELIGWSLTFSILAIIANFAFMFSPMMMLRSLQGGFILFLVSLSFLVSELVSSNNSKTSRILFVVMLSVMTGLFIVSYGLEINSFRLARAESNIRTSRVLKAQENYSKSVIIPSWYKGELLRPKNDSYDTYLSPYYGKYYGYEGDIREVEVPFDYTNINNFKNNVEYVTGGKLIKGVKSVKNVDSNCSGVIVFLKSVDSNCNVDLKIQYEKETKDYTVPMINELNIQGYKFVSLDLDRIIFNGDVKKAQIIVTDSDKQVEEHSINIFN</sequence>
<feature type="transmembrane region" description="Helical" evidence="1">
    <location>
        <begin position="138"/>
        <end position="156"/>
    </location>
</feature>
<feature type="transmembrane region" description="Helical" evidence="1">
    <location>
        <begin position="346"/>
        <end position="365"/>
    </location>
</feature>
<dbReference type="EMBL" id="DXCM01000021">
    <property type="protein sequence ID" value="HIY91793.1"/>
    <property type="molecule type" value="Genomic_DNA"/>
</dbReference>
<keyword evidence="1" id="KW-0472">Membrane</keyword>
<reference evidence="2" key="1">
    <citation type="journal article" date="2021" name="PeerJ">
        <title>Extensive microbial diversity within the chicken gut microbiome revealed by metagenomics and culture.</title>
        <authorList>
            <person name="Gilroy R."/>
            <person name="Ravi A."/>
            <person name="Getino M."/>
            <person name="Pursley I."/>
            <person name="Horton D.L."/>
            <person name="Alikhan N.F."/>
            <person name="Baker D."/>
            <person name="Gharbi K."/>
            <person name="Hall N."/>
            <person name="Watson M."/>
            <person name="Adriaenssens E.M."/>
            <person name="Foster-Nyarko E."/>
            <person name="Jarju S."/>
            <person name="Secka A."/>
            <person name="Antonio M."/>
            <person name="Oren A."/>
            <person name="Chaudhuri R.R."/>
            <person name="La Ragione R."/>
            <person name="Hildebrand F."/>
            <person name="Pallen M.J."/>
        </authorList>
    </citation>
    <scope>NUCLEOTIDE SEQUENCE</scope>
    <source>
        <strain evidence="2">3204</strain>
    </source>
</reference>
<gene>
    <name evidence="2" type="ORF">H9820_02465</name>
</gene>
<evidence type="ECO:0000256" key="1">
    <source>
        <dbReference type="SAM" id="Phobius"/>
    </source>
</evidence>
<name>A0A9D1ZLL9_9LACO</name>
<feature type="transmembrane region" description="Helical" evidence="1">
    <location>
        <begin position="83"/>
        <end position="102"/>
    </location>
</feature>
<feature type="transmembrane region" description="Helical" evidence="1">
    <location>
        <begin position="12"/>
        <end position="34"/>
    </location>
</feature>
<keyword evidence="1" id="KW-0812">Transmembrane</keyword>
<feature type="transmembrane region" description="Helical" evidence="1">
    <location>
        <begin position="261"/>
        <end position="281"/>
    </location>
</feature>
<evidence type="ECO:0000313" key="2">
    <source>
        <dbReference type="EMBL" id="HIY91793.1"/>
    </source>
</evidence>
<organism evidence="2 3">
    <name type="scientific">Candidatus Companilactobacillus pullicola</name>
    <dbReference type="NCBI Taxonomy" id="2838523"/>
    <lineage>
        <taxon>Bacteria</taxon>
        <taxon>Bacillati</taxon>
        <taxon>Bacillota</taxon>
        <taxon>Bacilli</taxon>
        <taxon>Lactobacillales</taxon>
        <taxon>Lactobacillaceae</taxon>
        <taxon>Companilactobacillus</taxon>
    </lineage>
</organism>
<evidence type="ECO:0000313" key="3">
    <source>
        <dbReference type="Proteomes" id="UP000824013"/>
    </source>
</evidence>